<proteinExistence type="predicted"/>
<protein>
    <submittedName>
        <fullName evidence="3">Putative 62 kDa family member</fullName>
    </submittedName>
</protein>
<evidence type="ECO:0000256" key="1">
    <source>
        <dbReference type="SAM" id="Coils"/>
    </source>
</evidence>
<keyword evidence="1" id="KW-0175">Coiled coil</keyword>
<feature type="coiled-coil region" evidence="1">
    <location>
        <begin position="93"/>
        <end position="156"/>
    </location>
</feature>
<organism evidence="3">
    <name type="scientific">Culex tarsalis</name>
    <name type="common">Encephalitis mosquito</name>
    <dbReference type="NCBI Taxonomy" id="7177"/>
    <lineage>
        <taxon>Eukaryota</taxon>
        <taxon>Metazoa</taxon>
        <taxon>Ecdysozoa</taxon>
        <taxon>Arthropoda</taxon>
        <taxon>Hexapoda</taxon>
        <taxon>Insecta</taxon>
        <taxon>Pterygota</taxon>
        <taxon>Neoptera</taxon>
        <taxon>Endopterygota</taxon>
        <taxon>Diptera</taxon>
        <taxon>Nematocera</taxon>
        <taxon>Culicoidea</taxon>
        <taxon>Culicidae</taxon>
        <taxon>Culicinae</taxon>
        <taxon>Culicini</taxon>
        <taxon>Culex</taxon>
        <taxon>Culex</taxon>
    </lineage>
</organism>
<evidence type="ECO:0000313" key="3">
    <source>
        <dbReference type="EMBL" id="JAV24634.1"/>
    </source>
</evidence>
<keyword evidence="2" id="KW-0732">Signal</keyword>
<name>A0A1Q3FAM4_CULTA</name>
<reference evidence="3" key="1">
    <citation type="submission" date="2017-01" db="EMBL/GenBank/DDBJ databases">
        <title>A deep insight into the sialotranscriptome of adult male and female Cluex tarsalis mosquitoes.</title>
        <authorList>
            <person name="Ribeiro J.M."/>
            <person name="Moreira F."/>
            <person name="Bernard K.A."/>
            <person name="Calvo E."/>
        </authorList>
    </citation>
    <scope>NUCLEOTIDE SEQUENCE</scope>
    <source>
        <strain evidence="3">Kern County</strain>
        <tissue evidence="3">Salivary glands</tissue>
    </source>
</reference>
<dbReference type="EMBL" id="GFDL01010411">
    <property type="protein sequence ID" value="JAV24634.1"/>
    <property type="molecule type" value="Transcribed_RNA"/>
</dbReference>
<sequence length="569" mass="66611">MKILIIISFLLSIITVDSSLNCTVNFNDITNIKRVLREIKQKKKIYVDIKPKTLPGGCRSPVTQVLIVLRKLARGYNMIANNLTDQSEMMMIVKNYDLELSKTRTEFEKLRQNSDEQFKNELNKINKEITSLGGKKQALEIQLSKIAERLQNIRKEMCVLKLQNNDLSYAETIFNKMLPKDLPNILAEVIQKAVNYEIIIQFATRIVDFDVRAKALEIIHESMDIDTSVTAVILLESNFWQLTEEITEDNDYLSDVQKKSVENILEKLSYKTKQIYSKWRLEICNSNNEDIRYAMNFMSIEQLEIFAHYFEKSTNSWIFQNCLLDQLHLLHKCTSISAYEVLLNTTKTDQERFLVPIVFKMPKIKEKCALKEDDVSRTSINRYLKQIELLNFTNPNVNSIVECHENFEIFDNDLKTCIKITSKQKIIRWGSFNLIEMTSSECSKFRLSLQELNGTRFKIIEQTTGEPLTRLNHPSEWSIDWNYIGSAYRNKPGIKLNTDDGWFLEANHVNDTIYITNDFDIPVVHRITSYLTRVPHDGTIFPLFYRWEGKHFFRRDDHGNALWKIKCVK</sequence>
<feature type="chain" id="PRO_5013224729" evidence="2">
    <location>
        <begin position="19"/>
        <end position="569"/>
    </location>
</feature>
<accession>A0A1Q3FAM4</accession>
<evidence type="ECO:0000256" key="2">
    <source>
        <dbReference type="SAM" id="SignalP"/>
    </source>
</evidence>
<feature type="signal peptide" evidence="2">
    <location>
        <begin position="1"/>
        <end position="18"/>
    </location>
</feature>
<dbReference type="AlphaFoldDB" id="A0A1Q3FAM4"/>